<reference evidence="1 2" key="1">
    <citation type="submission" date="2020-07" db="EMBL/GenBank/DDBJ databases">
        <title>Sequencing the genomes of 1000 actinobacteria strains.</title>
        <authorList>
            <person name="Klenk H.-P."/>
        </authorList>
    </citation>
    <scope>NUCLEOTIDE SEQUENCE [LARGE SCALE GENOMIC DNA]</scope>
    <source>
        <strain evidence="1 2">DSM 43461</strain>
    </source>
</reference>
<organism evidence="1 2">
    <name type="scientific">Actinomadura citrea</name>
    <dbReference type="NCBI Taxonomy" id="46158"/>
    <lineage>
        <taxon>Bacteria</taxon>
        <taxon>Bacillati</taxon>
        <taxon>Actinomycetota</taxon>
        <taxon>Actinomycetes</taxon>
        <taxon>Streptosporangiales</taxon>
        <taxon>Thermomonosporaceae</taxon>
        <taxon>Actinomadura</taxon>
    </lineage>
</organism>
<sequence>MLESNRSIAQIAAHLGIYRKDPPNLRIKGGNGEVAARREPRWRLLCGQSKMKCEQL</sequence>
<proteinExistence type="predicted"/>
<name>A0A7Y9GB30_9ACTN</name>
<evidence type="ECO:0000313" key="1">
    <source>
        <dbReference type="EMBL" id="NYE13242.1"/>
    </source>
</evidence>
<protein>
    <submittedName>
        <fullName evidence="1">Uncharacterized protein</fullName>
    </submittedName>
</protein>
<accession>A0A7Y9GB30</accession>
<comment type="caution">
    <text evidence="1">The sequence shown here is derived from an EMBL/GenBank/DDBJ whole genome shotgun (WGS) entry which is preliminary data.</text>
</comment>
<dbReference type="EMBL" id="JACCBT010000001">
    <property type="protein sequence ID" value="NYE13242.1"/>
    <property type="molecule type" value="Genomic_DNA"/>
</dbReference>
<gene>
    <name evidence="1" type="ORF">BJ999_003538</name>
</gene>
<dbReference type="Proteomes" id="UP000591272">
    <property type="component" value="Unassembled WGS sequence"/>
</dbReference>
<dbReference type="AlphaFoldDB" id="A0A7Y9GB30"/>
<evidence type="ECO:0000313" key="2">
    <source>
        <dbReference type="Proteomes" id="UP000591272"/>
    </source>
</evidence>
<keyword evidence="2" id="KW-1185">Reference proteome</keyword>